<accession>A0A495D264</accession>
<reference evidence="1 2" key="1">
    <citation type="submission" date="2018-10" db="EMBL/GenBank/DDBJ databases">
        <title>Genomic Encyclopedia of Type Strains, Phase IV (KMG-IV): sequencing the most valuable type-strain genomes for metagenomic binning, comparative biology and taxonomic classification.</title>
        <authorList>
            <person name="Goeker M."/>
        </authorList>
    </citation>
    <scope>NUCLEOTIDE SEQUENCE [LARGE SCALE GENOMIC DNA]</scope>
    <source>
        <strain evidence="1 2">DSM 4734</strain>
    </source>
</reference>
<dbReference type="EMBL" id="RBIM01000006">
    <property type="protein sequence ID" value="RKQ95603.1"/>
    <property type="molecule type" value="Genomic_DNA"/>
</dbReference>
<proteinExistence type="predicted"/>
<gene>
    <name evidence="1" type="ORF">C7435_2706</name>
</gene>
<dbReference type="AlphaFoldDB" id="A0A495D264"/>
<dbReference type="Proteomes" id="UP000273675">
    <property type="component" value="Unassembled WGS sequence"/>
</dbReference>
<sequence>MLTSLLVSLVLSLGRAGEGEEMVLGQTTDYHTSLIALSGHDFYGLQIAVRRHRPCQVRAFFHDAPPRAAQYCFGRVTQRHVTEAGSGILDAGERVNGVAACFTAADRVGAVRLYTFSGEAVTARVGNCVTEFRTVWCERGWTVQGLQLYFDRPAGGLSHASLVGMRPLCVDSA</sequence>
<comment type="caution">
    <text evidence="1">The sequence shown here is derived from an EMBL/GenBank/DDBJ whole genome shotgun (WGS) entry which is preliminary data.</text>
</comment>
<organism evidence="1 2">
    <name type="scientific">Maricaulis maris</name>
    <dbReference type="NCBI Taxonomy" id="74318"/>
    <lineage>
        <taxon>Bacteria</taxon>
        <taxon>Pseudomonadati</taxon>
        <taxon>Pseudomonadota</taxon>
        <taxon>Alphaproteobacteria</taxon>
        <taxon>Maricaulales</taxon>
        <taxon>Maricaulaceae</taxon>
        <taxon>Maricaulis</taxon>
    </lineage>
</organism>
<dbReference type="RefSeq" id="WP_147422701.1">
    <property type="nucleotide sequence ID" value="NZ_RBIM01000006.1"/>
</dbReference>
<evidence type="ECO:0000313" key="1">
    <source>
        <dbReference type="EMBL" id="RKQ95603.1"/>
    </source>
</evidence>
<name>A0A495D264_9PROT</name>
<protein>
    <submittedName>
        <fullName evidence="1">Uncharacterized protein</fullName>
    </submittedName>
</protein>
<evidence type="ECO:0000313" key="2">
    <source>
        <dbReference type="Proteomes" id="UP000273675"/>
    </source>
</evidence>
<dbReference type="OrthoDB" id="7632113at2"/>